<organism evidence="8 9">
    <name type="scientific">Nocardioides daedukensis</name>
    <dbReference type="NCBI Taxonomy" id="634462"/>
    <lineage>
        <taxon>Bacteria</taxon>
        <taxon>Bacillati</taxon>
        <taxon>Actinomycetota</taxon>
        <taxon>Actinomycetes</taxon>
        <taxon>Propionibacteriales</taxon>
        <taxon>Nocardioidaceae</taxon>
        <taxon>Nocardioides</taxon>
    </lineage>
</organism>
<keyword evidence="6" id="KW-0460">Magnesium</keyword>
<dbReference type="InterPro" id="IPR005238">
    <property type="entry name" value="ComB-like"/>
</dbReference>
<dbReference type="Gene3D" id="3.90.1560.10">
    <property type="entry name" value="ComB-like"/>
    <property type="match status" value="1"/>
</dbReference>
<keyword evidence="9" id="KW-1185">Reference proteome</keyword>
<reference evidence="8 9" key="1">
    <citation type="submission" date="2020-07" db="EMBL/GenBank/DDBJ databases">
        <title>Sequencing the genomes of 1000 actinobacteria strains.</title>
        <authorList>
            <person name="Klenk H.-P."/>
        </authorList>
    </citation>
    <scope>NUCLEOTIDE SEQUENCE [LARGE SCALE GENOMIC DNA]</scope>
    <source>
        <strain evidence="8 9">DSM 23819</strain>
    </source>
</reference>
<dbReference type="GO" id="GO:0050532">
    <property type="term" value="F:2-phosphosulfolactate phosphatase activity"/>
    <property type="evidence" value="ECO:0007669"/>
    <property type="project" value="UniProtKB-EC"/>
</dbReference>
<dbReference type="EC" id="3.1.3.71" evidence="3"/>
<gene>
    <name evidence="8" type="ORF">BJ980_002410</name>
</gene>
<proteinExistence type="inferred from homology"/>
<keyword evidence="5 8" id="KW-0378">Hydrolase</keyword>
<evidence type="ECO:0000256" key="1">
    <source>
        <dbReference type="ARBA" id="ARBA00001946"/>
    </source>
</evidence>
<comment type="similarity">
    <text evidence="2">Belongs to the ComB family.</text>
</comment>
<dbReference type="PANTHER" id="PTHR37311:SF1">
    <property type="entry name" value="2-PHOSPHOSULFOLACTATE PHOSPHATASE-RELATED"/>
    <property type="match status" value="1"/>
</dbReference>
<evidence type="ECO:0000256" key="3">
    <source>
        <dbReference type="ARBA" id="ARBA00012953"/>
    </source>
</evidence>
<dbReference type="InterPro" id="IPR036702">
    <property type="entry name" value="ComB-like_sf"/>
</dbReference>
<dbReference type="Proteomes" id="UP000540656">
    <property type="component" value="Unassembled WGS sequence"/>
</dbReference>
<evidence type="ECO:0000256" key="5">
    <source>
        <dbReference type="ARBA" id="ARBA00022801"/>
    </source>
</evidence>
<evidence type="ECO:0000313" key="9">
    <source>
        <dbReference type="Proteomes" id="UP000540656"/>
    </source>
</evidence>
<evidence type="ECO:0000313" key="8">
    <source>
        <dbReference type="EMBL" id="NYG59487.1"/>
    </source>
</evidence>
<name>A0A7Y9UQP1_9ACTN</name>
<dbReference type="GO" id="GO:0000287">
    <property type="term" value="F:magnesium ion binding"/>
    <property type="evidence" value="ECO:0007669"/>
    <property type="project" value="InterPro"/>
</dbReference>
<dbReference type="SUPFAM" id="SSF142823">
    <property type="entry name" value="ComB-like"/>
    <property type="match status" value="1"/>
</dbReference>
<protein>
    <recommendedName>
        <fullName evidence="4">Probable 2-phosphosulfolactate phosphatase</fullName>
        <ecNumber evidence="3">3.1.3.71</ecNumber>
    </recommendedName>
</protein>
<sequence>MDPDTFDPAHGQGDYRVRMDWGPTGAAATSASYAVVVDVLSFTTTVSVALDQGIEVFPYRWRDKGAAAHAMRHGATLAVGRFEALGLEGRHVSLSPASLRESHDLERLVLPSPNGSSICFELASPGADPQPGRRAGSAARIDGGPEPATVLAASLRNRHAVAQWLARQFFRAGQLEHRPSVSVIAAGERWADGSLRPCVEDLWGAGSVIAALVDLGVEGLSPEAGAAEQAFRAAEPELATLLAGCAGGRELADKGFAADVAVAAELDASSVVPLLAGESFTDAEA</sequence>
<evidence type="ECO:0000256" key="6">
    <source>
        <dbReference type="ARBA" id="ARBA00022842"/>
    </source>
</evidence>
<dbReference type="RefSeq" id="WP_179502530.1">
    <property type="nucleotide sequence ID" value="NZ_JACCAA010000001.1"/>
</dbReference>
<evidence type="ECO:0000256" key="2">
    <source>
        <dbReference type="ARBA" id="ARBA00009997"/>
    </source>
</evidence>
<dbReference type="PANTHER" id="PTHR37311">
    <property type="entry name" value="2-PHOSPHOSULFOLACTATE PHOSPHATASE-RELATED"/>
    <property type="match status" value="1"/>
</dbReference>
<dbReference type="Pfam" id="PF04029">
    <property type="entry name" value="2-ph_phosp"/>
    <property type="match status" value="2"/>
</dbReference>
<evidence type="ECO:0000256" key="7">
    <source>
        <dbReference type="ARBA" id="ARBA00033711"/>
    </source>
</evidence>
<dbReference type="EMBL" id="JACCAA010000001">
    <property type="protein sequence ID" value="NYG59487.1"/>
    <property type="molecule type" value="Genomic_DNA"/>
</dbReference>
<dbReference type="AlphaFoldDB" id="A0A7Y9UQP1"/>
<comment type="catalytic activity">
    <reaction evidence="7">
        <text>(2R)-O-phospho-3-sulfolactate + H2O = (2R)-3-sulfolactate + phosphate</text>
        <dbReference type="Rhea" id="RHEA:23416"/>
        <dbReference type="ChEBI" id="CHEBI:15377"/>
        <dbReference type="ChEBI" id="CHEBI:15597"/>
        <dbReference type="ChEBI" id="CHEBI:43474"/>
        <dbReference type="ChEBI" id="CHEBI:58738"/>
        <dbReference type="EC" id="3.1.3.71"/>
    </reaction>
</comment>
<comment type="cofactor">
    <cofactor evidence="1">
        <name>Mg(2+)</name>
        <dbReference type="ChEBI" id="CHEBI:18420"/>
    </cofactor>
</comment>
<evidence type="ECO:0000256" key="4">
    <source>
        <dbReference type="ARBA" id="ARBA00021948"/>
    </source>
</evidence>
<accession>A0A7Y9UQP1</accession>
<dbReference type="GO" id="GO:0050545">
    <property type="term" value="F:sulfopyruvate decarboxylase activity"/>
    <property type="evidence" value="ECO:0007669"/>
    <property type="project" value="TreeGrafter"/>
</dbReference>
<comment type="caution">
    <text evidence="8">The sequence shown here is derived from an EMBL/GenBank/DDBJ whole genome shotgun (WGS) entry which is preliminary data.</text>
</comment>